<organism evidence="2 3">
    <name type="scientific">Nezara viridula</name>
    <name type="common">Southern green stink bug</name>
    <name type="synonym">Cimex viridulus</name>
    <dbReference type="NCBI Taxonomy" id="85310"/>
    <lineage>
        <taxon>Eukaryota</taxon>
        <taxon>Metazoa</taxon>
        <taxon>Ecdysozoa</taxon>
        <taxon>Arthropoda</taxon>
        <taxon>Hexapoda</taxon>
        <taxon>Insecta</taxon>
        <taxon>Pterygota</taxon>
        <taxon>Neoptera</taxon>
        <taxon>Paraneoptera</taxon>
        <taxon>Hemiptera</taxon>
        <taxon>Heteroptera</taxon>
        <taxon>Panheteroptera</taxon>
        <taxon>Pentatomomorpha</taxon>
        <taxon>Pentatomoidea</taxon>
        <taxon>Pentatomidae</taxon>
        <taxon>Pentatominae</taxon>
        <taxon>Nezara</taxon>
    </lineage>
</organism>
<proteinExistence type="predicted"/>
<keyword evidence="1" id="KW-1133">Transmembrane helix</keyword>
<dbReference type="AlphaFoldDB" id="A0A9P0MXW4"/>
<name>A0A9P0MXW4_NEZVI</name>
<sequence length="90" mass="9968">MMLNSLVAHMKLKHAMANDTLPDDLDLDYPSLEVVERPIQYALVTIFSLTAALSLTGNITVILVLSLGHRYSTPSLNCFIQNFPSLIQAH</sequence>
<keyword evidence="1" id="KW-0812">Transmembrane</keyword>
<evidence type="ECO:0000256" key="1">
    <source>
        <dbReference type="SAM" id="Phobius"/>
    </source>
</evidence>
<accession>A0A9P0MXW4</accession>
<dbReference type="EMBL" id="OV725083">
    <property type="protein sequence ID" value="CAH1407817.1"/>
    <property type="molecule type" value="Genomic_DNA"/>
</dbReference>
<keyword evidence="1" id="KW-0472">Membrane</keyword>
<protein>
    <submittedName>
        <fullName evidence="2">Uncharacterized protein</fullName>
    </submittedName>
</protein>
<gene>
    <name evidence="2" type="ORF">NEZAVI_LOCUS15450</name>
</gene>
<dbReference type="Proteomes" id="UP001152798">
    <property type="component" value="Chromosome 7"/>
</dbReference>
<evidence type="ECO:0000313" key="3">
    <source>
        <dbReference type="Proteomes" id="UP001152798"/>
    </source>
</evidence>
<feature type="transmembrane region" description="Helical" evidence="1">
    <location>
        <begin position="39"/>
        <end position="65"/>
    </location>
</feature>
<keyword evidence="3" id="KW-1185">Reference proteome</keyword>
<dbReference type="OrthoDB" id="10479337at2759"/>
<evidence type="ECO:0000313" key="2">
    <source>
        <dbReference type="EMBL" id="CAH1407817.1"/>
    </source>
</evidence>
<reference evidence="2" key="1">
    <citation type="submission" date="2022-01" db="EMBL/GenBank/DDBJ databases">
        <authorList>
            <person name="King R."/>
        </authorList>
    </citation>
    <scope>NUCLEOTIDE SEQUENCE</scope>
</reference>